<dbReference type="GeneID" id="95990166"/>
<evidence type="ECO:0000313" key="3">
    <source>
        <dbReference type="EMBL" id="KAL1405488.1"/>
    </source>
</evidence>
<keyword evidence="4" id="KW-1185">Reference proteome</keyword>
<reference evidence="3 4" key="1">
    <citation type="submission" date="2023-08" db="EMBL/GenBank/DDBJ databases">
        <title>Annotated Genome Sequence of Vanrija albida AlHP1.</title>
        <authorList>
            <person name="Herzog R."/>
        </authorList>
    </citation>
    <scope>NUCLEOTIDE SEQUENCE [LARGE SCALE GENOMIC DNA]</scope>
    <source>
        <strain evidence="3 4">AlHP1</strain>
    </source>
</reference>
<dbReference type="Proteomes" id="UP001565368">
    <property type="component" value="Unassembled WGS sequence"/>
</dbReference>
<dbReference type="InterPro" id="IPR050383">
    <property type="entry name" value="GlyoxalaseI/FosfomycinResist"/>
</dbReference>
<dbReference type="Pfam" id="PF00903">
    <property type="entry name" value="Glyoxalase"/>
    <property type="match status" value="1"/>
</dbReference>
<dbReference type="SUPFAM" id="SSF54593">
    <property type="entry name" value="Glyoxalase/Bleomycin resistance protein/Dihydroxybiphenyl dioxygenase"/>
    <property type="match status" value="1"/>
</dbReference>
<evidence type="ECO:0000259" key="2">
    <source>
        <dbReference type="PROSITE" id="PS51819"/>
    </source>
</evidence>
<evidence type="ECO:0000313" key="4">
    <source>
        <dbReference type="Proteomes" id="UP001565368"/>
    </source>
</evidence>
<proteinExistence type="inferred from homology"/>
<dbReference type="EMBL" id="JBBXJM010000007">
    <property type="protein sequence ID" value="KAL1405488.1"/>
    <property type="molecule type" value="Genomic_DNA"/>
</dbReference>
<dbReference type="CDD" id="cd07253">
    <property type="entry name" value="GLOD5"/>
    <property type="match status" value="1"/>
</dbReference>
<evidence type="ECO:0000256" key="1">
    <source>
        <dbReference type="ARBA" id="ARBA00010363"/>
    </source>
</evidence>
<dbReference type="InterPro" id="IPR037523">
    <property type="entry name" value="VOC_core"/>
</dbReference>
<accession>A0ABR3PSS6</accession>
<comment type="caution">
    <text evidence="3">The sequence shown here is derived from an EMBL/GenBank/DDBJ whole genome shotgun (WGS) entry which is preliminary data.</text>
</comment>
<dbReference type="RefSeq" id="XP_069205432.1">
    <property type="nucleotide sequence ID" value="XM_069357495.1"/>
</dbReference>
<comment type="similarity">
    <text evidence="1">Belongs to the glyoxalase I family.</text>
</comment>
<sequence>MSAALCTIASIDHLVLTVASLPRTIAFYTRLGMRHETFSPLNAPDTTRHSLLFGQSKINLHEKGHEFDPKATHVQTGSADLCFVVQDDVQLVRQRLQEAGLTLLEGAEVVPRTGAVGPIKSVYLYDPDGNLVELSNYVKK</sequence>
<name>A0ABR3PSS6_9TREE</name>
<organism evidence="3 4">
    <name type="scientific">Vanrija albida</name>
    <dbReference type="NCBI Taxonomy" id="181172"/>
    <lineage>
        <taxon>Eukaryota</taxon>
        <taxon>Fungi</taxon>
        <taxon>Dikarya</taxon>
        <taxon>Basidiomycota</taxon>
        <taxon>Agaricomycotina</taxon>
        <taxon>Tremellomycetes</taxon>
        <taxon>Trichosporonales</taxon>
        <taxon>Trichosporonaceae</taxon>
        <taxon>Vanrija</taxon>
    </lineage>
</organism>
<dbReference type="PANTHER" id="PTHR21366:SF14">
    <property type="entry name" value="GLYOXALASE DOMAIN-CONTAINING PROTEIN 5"/>
    <property type="match status" value="1"/>
</dbReference>
<dbReference type="InterPro" id="IPR029068">
    <property type="entry name" value="Glyas_Bleomycin-R_OHBP_Dase"/>
</dbReference>
<dbReference type="Gene3D" id="3.10.180.10">
    <property type="entry name" value="2,3-Dihydroxybiphenyl 1,2-Dioxygenase, domain 1"/>
    <property type="match status" value="1"/>
</dbReference>
<feature type="domain" description="VOC" evidence="2">
    <location>
        <begin position="10"/>
        <end position="137"/>
    </location>
</feature>
<protein>
    <recommendedName>
        <fullName evidence="2">VOC domain-containing protein</fullName>
    </recommendedName>
</protein>
<dbReference type="PANTHER" id="PTHR21366">
    <property type="entry name" value="GLYOXALASE FAMILY PROTEIN"/>
    <property type="match status" value="1"/>
</dbReference>
<dbReference type="PROSITE" id="PS51819">
    <property type="entry name" value="VOC"/>
    <property type="match status" value="1"/>
</dbReference>
<gene>
    <name evidence="3" type="ORF">Q8F55_009123</name>
</gene>
<dbReference type="InterPro" id="IPR004360">
    <property type="entry name" value="Glyas_Fos-R_dOase_dom"/>
</dbReference>